<dbReference type="Proteomes" id="UP000293421">
    <property type="component" value="Chromosome"/>
</dbReference>
<dbReference type="GeneID" id="66287137"/>
<dbReference type="InterPro" id="IPR005583">
    <property type="entry name" value="YaaA"/>
</dbReference>
<reference evidence="2 4" key="2">
    <citation type="submission" date="2019-08" db="EMBL/GenBank/DDBJ databases">
        <title>Rapid identification of Enteric Bacteria from Whole Genome Sequences (WGS) using Average Nucleotide Identity (ANI).</title>
        <authorList>
            <person name="Lane C."/>
        </authorList>
    </citation>
    <scope>NUCLEOTIDE SEQUENCE [LARGE SCALE GENOMIC DNA]</scope>
    <source>
        <strain evidence="2 4">2010D-8464</strain>
    </source>
</reference>
<gene>
    <name evidence="1" type="ORF">A9460_05835</name>
    <name evidence="2" type="ORF">FVD15_01240</name>
</gene>
<proteinExistence type="predicted"/>
<dbReference type="Pfam" id="PF03883">
    <property type="entry name" value="H2O2_YaaD"/>
    <property type="match status" value="1"/>
</dbReference>
<dbReference type="AlphaFoldDB" id="A0AAE6CZ51"/>
<evidence type="ECO:0000313" key="2">
    <source>
        <dbReference type="EMBL" id="TXK70680.1"/>
    </source>
</evidence>
<protein>
    <submittedName>
        <fullName evidence="1">YaaA family protein</fullName>
    </submittedName>
</protein>
<reference evidence="1 3" key="1">
    <citation type="submission" date="2019-02" db="EMBL/GenBank/DDBJ databases">
        <title>Use of ANI for Rapid Identification of Enteric Bacteria.</title>
        <authorList>
            <person name="Pruckler J."/>
            <person name="Lane C."/>
            <person name="Aubert R."/>
        </authorList>
    </citation>
    <scope>NUCLEOTIDE SEQUENCE [LARGE SCALE GENOMIC DNA]</scope>
    <source>
        <strain evidence="1 3">2014D-0083</strain>
    </source>
</reference>
<sequence>MKILFSPSESKTTINDSDEINEKSFIFKNLYKKRIEAIKKYQDYINALNHEDLKDFFGIKNDDEIDILSNDVFKRKTTKAIQRYNGVAYEFLNYNKLNNNAKKYIDNNVIIFSNLFGPVGAGDFLPYYKFKQGKKIENFNIEKFYKDNFSKNLDELLKDEIIIDLRAKFYEKFYTLKQNYISFTFLKDNKVLSHYAKAYRGIILNFLAQNSVKNKKEILTNLPEKLKIKEIKIQGLKEEIILEIVS</sequence>
<dbReference type="GO" id="GO:0005829">
    <property type="term" value="C:cytosol"/>
    <property type="evidence" value="ECO:0007669"/>
    <property type="project" value="TreeGrafter"/>
</dbReference>
<name>A0AAE6CZ51_9BACT</name>
<dbReference type="PANTHER" id="PTHR30283:SF4">
    <property type="entry name" value="PEROXIDE STRESS RESISTANCE PROTEIN YAAA"/>
    <property type="match status" value="1"/>
</dbReference>
<dbReference type="RefSeq" id="WP_039665246.1">
    <property type="nucleotide sequence ID" value="NZ_CP037746.1"/>
</dbReference>
<organism evidence="1 3">
    <name type="scientific">Campylobacter volucris</name>
    <dbReference type="NCBI Taxonomy" id="1031542"/>
    <lineage>
        <taxon>Bacteria</taxon>
        <taxon>Pseudomonadati</taxon>
        <taxon>Campylobacterota</taxon>
        <taxon>Epsilonproteobacteria</taxon>
        <taxon>Campylobacterales</taxon>
        <taxon>Campylobacteraceae</taxon>
        <taxon>Campylobacter</taxon>
    </lineage>
</organism>
<dbReference type="GO" id="GO:0033194">
    <property type="term" value="P:response to hydroperoxide"/>
    <property type="evidence" value="ECO:0007669"/>
    <property type="project" value="TreeGrafter"/>
</dbReference>
<accession>A0AAE6CZ51</accession>
<dbReference type="Proteomes" id="UP000321325">
    <property type="component" value="Unassembled WGS sequence"/>
</dbReference>
<keyword evidence="4" id="KW-1185">Reference proteome</keyword>
<dbReference type="EMBL" id="VRMB01000006">
    <property type="protein sequence ID" value="TXK70680.1"/>
    <property type="molecule type" value="Genomic_DNA"/>
</dbReference>
<evidence type="ECO:0000313" key="4">
    <source>
        <dbReference type="Proteomes" id="UP000321325"/>
    </source>
</evidence>
<dbReference type="EMBL" id="CP037746">
    <property type="protein sequence ID" value="QBL13854.1"/>
    <property type="molecule type" value="Genomic_DNA"/>
</dbReference>
<evidence type="ECO:0000313" key="1">
    <source>
        <dbReference type="EMBL" id="QBL13854.1"/>
    </source>
</evidence>
<dbReference type="PANTHER" id="PTHR30283">
    <property type="entry name" value="PEROXIDE STRESS RESPONSE PROTEIN YAAA"/>
    <property type="match status" value="1"/>
</dbReference>
<evidence type="ECO:0000313" key="3">
    <source>
        <dbReference type="Proteomes" id="UP000293421"/>
    </source>
</evidence>